<dbReference type="Pfam" id="PF22123">
    <property type="entry name" value="Exu_RNase_H_like"/>
    <property type="match status" value="1"/>
</dbReference>
<sequence length="966" mass="107230">MKCFNFLVAQARGRPEEISKNLPALSKHPFGDHTSCDPSWCQSFEDSSMKFRSLPYGKPLKDKQLQASLSTLFSNYITQSEKLAKLESTQGNESFNNTVASKAPKNRHYGSSGSLGYRVAASVIQKNKGHKYLVDANRTAGLSPGVHTSKVSALRDLQYKKRKAIAITKKAKLRRLELKTERNQDISSCEVREGISYQSGIDMEESRLDPENITEIPPPRTSRIEASPKHDSVTEIFFDIEATGLSRSSHITQLAAKSAAESFSRFVLPQHQITPKAAEITGLTFENGQLLSNGNVLPAVHIKKCLNDFISFLEKTKNNVLIGHNVQTYDCVLLYTSLQKCNLLDKFKSTVIGFIDTLPLFKLSHPGLNSYSQTNLFETFMSKSYEAHRADEDVDALCTLVNKKIELNVHFEKVYIPECVISDKFNSMKELHKNLPSLKLLIDRKILSLGMARIIASSGLCLEHLKLAFSRNGCKGIKDLFTEKSGSGVRVTKSEKIIRQIPVVTPEEPAAATHEADSDNEDTRPTKIRRLSPQIKEGTNGRKITVLYQGSGETPGEVIEPKRKPCFTKDLTVDQTDIVANQVKNTNQTSAFIQTDDVLLFSNTQEFLSYYSQAMKEQPTPNTTSAEIPSDANKHNKTCATTQTQTQPSIIFSQLSKGTKEMSTQTPDTPERQNDGNISDILNLTNSIPDLLDNNEPDQQSIVKYIIKYPSSEETKQQSDQLNHQMKRHSCPPMTRPRKTATQPAQSTAFGPDDILSSTLQAIQTLACKTVIPTTTPSMQPSSSESIVSTDISPTTVSISQMQSLTGTSAPLPTTLPCLLPLVETHPISISNLSNMSNGRPSKEVSWRKTKTITKCFSGALLEIVSPADLLPALADTEVRIKPDKVRTTMSDSVSARNFGWNLVKMLFSPQEIIGRNFWGNKGKIPLSPRRRHAIEHAIIDTYGQENLQTCITGINTGIRNFRSER</sequence>
<dbReference type="AlphaFoldDB" id="A0A8S3R367"/>
<comment type="caution">
    <text evidence="10">The sequence shown here is derived from an EMBL/GenBank/DDBJ whole genome shotgun (WGS) entry which is preliminary data.</text>
</comment>
<protein>
    <recommendedName>
        <fullName evidence="9">Exonuclease domain-containing protein</fullName>
    </recommendedName>
</protein>
<dbReference type="Pfam" id="PF25244">
    <property type="entry name" value="PML_C"/>
    <property type="match status" value="1"/>
</dbReference>
<feature type="region of interest" description="Disordered" evidence="8">
    <location>
        <begin position="727"/>
        <end position="750"/>
    </location>
</feature>
<keyword evidence="2" id="KW-0540">Nuclease</keyword>
<dbReference type="GO" id="GO:0006308">
    <property type="term" value="P:DNA catabolic process"/>
    <property type="evidence" value="ECO:0007669"/>
    <property type="project" value="TreeGrafter"/>
</dbReference>
<dbReference type="PANTHER" id="PTHR13058:SF22">
    <property type="entry name" value="EXODEOXYRIBONUCLEASE III"/>
    <property type="match status" value="1"/>
</dbReference>
<feature type="region of interest" description="Disordered" evidence="8">
    <location>
        <begin position="656"/>
        <end position="679"/>
    </location>
</feature>
<name>A0A8S3R367_MYTED</name>
<dbReference type="GO" id="GO:0008296">
    <property type="term" value="F:3'-5'-DNA exonuclease activity"/>
    <property type="evidence" value="ECO:0007669"/>
    <property type="project" value="TreeGrafter"/>
</dbReference>
<evidence type="ECO:0000256" key="5">
    <source>
        <dbReference type="ARBA" id="ARBA00022839"/>
    </source>
</evidence>
<reference evidence="10" key="1">
    <citation type="submission" date="2021-03" db="EMBL/GenBank/DDBJ databases">
        <authorList>
            <person name="Bekaert M."/>
        </authorList>
    </citation>
    <scope>NUCLEOTIDE SEQUENCE</scope>
</reference>
<dbReference type="Gene3D" id="3.30.420.10">
    <property type="entry name" value="Ribonuclease H-like superfamily/Ribonuclease H"/>
    <property type="match status" value="1"/>
</dbReference>
<comment type="similarity">
    <text evidence="7">Belongs to the exonuclease superfamily. TREX family.</text>
</comment>
<feature type="compositionally biased region" description="Polar residues" evidence="8">
    <location>
        <begin position="88"/>
        <end position="100"/>
    </location>
</feature>
<organism evidence="10 11">
    <name type="scientific">Mytilus edulis</name>
    <name type="common">Blue mussel</name>
    <dbReference type="NCBI Taxonomy" id="6550"/>
    <lineage>
        <taxon>Eukaryota</taxon>
        <taxon>Metazoa</taxon>
        <taxon>Spiralia</taxon>
        <taxon>Lophotrochozoa</taxon>
        <taxon>Mollusca</taxon>
        <taxon>Bivalvia</taxon>
        <taxon>Autobranchia</taxon>
        <taxon>Pteriomorphia</taxon>
        <taxon>Mytilida</taxon>
        <taxon>Mytiloidea</taxon>
        <taxon>Mytilidae</taxon>
        <taxon>Mytilinae</taxon>
        <taxon>Mytilus</taxon>
    </lineage>
</organism>
<dbReference type="InterPro" id="IPR054362">
    <property type="entry name" value="Exu_RNase_H-like"/>
</dbReference>
<evidence type="ECO:0000256" key="4">
    <source>
        <dbReference type="ARBA" id="ARBA00022801"/>
    </source>
</evidence>
<evidence type="ECO:0000256" key="3">
    <source>
        <dbReference type="ARBA" id="ARBA00022723"/>
    </source>
</evidence>
<accession>A0A8S3R367</accession>
<evidence type="ECO:0000256" key="1">
    <source>
        <dbReference type="ARBA" id="ARBA00001946"/>
    </source>
</evidence>
<dbReference type="EMBL" id="CAJPWZ010000886">
    <property type="protein sequence ID" value="CAG2202309.1"/>
    <property type="molecule type" value="Genomic_DNA"/>
</dbReference>
<feature type="compositionally biased region" description="Polar residues" evidence="8">
    <location>
        <begin position="656"/>
        <end position="668"/>
    </location>
</feature>
<evidence type="ECO:0000256" key="7">
    <source>
        <dbReference type="ARBA" id="ARBA00025769"/>
    </source>
</evidence>
<feature type="compositionally biased region" description="Polar residues" evidence="8">
    <location>
        <begin position="740"/>
        <end position="749"/>
    </location>
</feature>
<dbReference type="GO" id="GO:0046872">
    <property type="term" value="F:metal ion binding"/>
    <property type="evidence" value="ECO:0007669"/>
    <property type="project" value="UniProtKB-KW"/>
</dbReference>
<dbReference type="PANTHER" id="PTHR13058">
    <property type="entry name" value="THREE PRIME REPAIR EXONUCLEASE 1, 2"/>
    <property type="match status" value="1"/>
</dbReference>
<dbReference type="OrthoDB" id="6056408at2759"/>
<dbReference type="Proteomes" id="UP000683360">
    <property type="component" value="Unassembled WGS sequence"/>
</dbReference>
<dbReference type="InterPro" id="IPR057617">
    <property type="entry name" value="PML_C"/>
</dbReference>
<dbReference type="SUPFAM" id="SSF53098">
    <property type="entry name" value="Ribonuclease H-like"/>
    <property type="match status" value="1"/>
</dbReference>
<dbReference type="InterPro" id="IPR040393">
    <property type="entry name" value="TREX1/2"/>
</dbReference>
<evidence type="ECO:0000313" key="10">
    <source>
        <dbReference type="EMBL" id="CAG2202309.1"/>
    </source>
</evidence>
<feature type="domain" description="Exonuclease" evidence="9">
    <location>
        <begin position="234"/>
        <end position="410"/>
    </location>
</feature>
<evidence type="ECO:0000313" key="11">
    <source>
        <dbReference type="Proteomes" id="UP000683360"/>
    </source>
</evidence>
<feature type="region of interest" description="Disordered" evidence="8">
    <location>
        <begin position="88"/>
        <end position="107"/>
    </location>
</feature>
<keyword evidence="4" id="KW-0378">Hydrolase</keyword>
<dbReference type="GO" id="GO:0005737">
    <property type="term" value="C:cytoplasm"/>
    <property type="evidence" value="ECO:0007669"/>
    <property type="project" value="TreeGrafter"/>
</dbReference>
<evidence type="ECO:0000256" key="2">
    <source>
        <dbReference type="ARBA" id="ARBA00022722"/>
    </source>
</evidence>
<proteinExistence type="inferred from homology"/>
<evidence type="ECO:0000256" key="8">
    <source>
        <dbReference type="SAM" id="MobiDB-lite"/>
    </source>
</evidence>
<keyword evidence="6" id="KW-0460">Magnesium</keyword>
<gene>
    <name evidence="10" type="ORF">MEDL_16895</name>
</gene>
<comment type="cofactor">
    <cofactor evidence="1">
        <name>Mg(2+)</name>
        <dbReference type="ChEBI" id="CHEBI:18420"/>
    </cofactor>
</comment>
<dbReference type="InterPro" id="IPR012337">
    <property type="entry name" value="RNaseH-like_sf"/>
</dbReference>
<dbReference type="GO" id="GO:0003676">
    <property type="term" value="F:nucleic acid binding"/>
    <property type="evidence" value="ECO:0007669"/>
    <property type="project" value="InterPro"/>
</dbReference>
<keyword evidence="11" id="KW-1185">Reference proteome</keyword>
<keyword evidence="3" id="KW-0479">Metal-binding</keyword>
<keyword evidence="5" id="KW-0269">Exonuclease</keyword>
<dbReference type="InterPro" id="IPR036397">
    <property type="entry name" value="RNaseH_sf"/>
</dbReference>
<evidence type="ECO:0000259" key="9">
    <source>
        <dbReference type="SMART" id="SM00479"/>
    </source>
</evidence>
<evidence type="ECO:0000256" key="6">
    <source>
        <dbReference type="ARBA" id="ARBA00022842"/>
    </source>
</evidence>
<dbReference type="CDD" id="cd06127">
    <property type="entry name" value="DEDDh"/>
    <property type="match status" value="1"/>
</dbReference>
<dbReference type="SMART" id="SM00479">
    <property type="entry name" value="EXOIII"/>
    <property type="match status" value="1"/>
</dbReference>
<dbReference type="InterPro" id="IPR013520">
    <property type="entry name" value="Ribonucl_H"/>
</dbReference>